<accession>A0A833S7I9</accession>
<dbReference type="EMBL" id="WNWW01000821">
    <property type="protein sequence ID" value="KAF3421743.1"/>
    <property type="molecule type" value="Genomic_DNA"/>
</dbReference>
<dbReference type="GO" id="GO:0004623">
    <property type="term" value="F:phospholipase A2 activity"/>
    <property type="evidence" value="ECO:0007669"/>
    <property type="project" value="UniProtKB-EC"/>
</dbReference>
<protein>
    <recommendedName>
        <fullName evidence="2">phospholipase A2</fullName>
        <ecNumber evidence="2">3.1.1.4</ecNumber>
    </recommendedName>
    <alternativeName>
        <fullName evidence="6">Phosphatidylcholine 2-acylhydrolase</fullName>
    </alternativeName>
</protein>
<keyword evidence="9" id="KW-1185">Reference proteome</keyword>
<reference evidence="8" key="1">
    <citation type="submission" date="2019-11" db="EMBL/GenBank/DDBJ databases">
        <title>The nuclear and mitochondrial genomes of Frieseomelitta varia - a highly eusocial stingless bee (Meliponini) with a permanently sterile worker caste.</title>
        <authorList>
            <person name="Freitas F.C.P."/>
            <person name="Lourenco A.P."/>
            <person name="Nunes F.M.F."/>
            <person name="Paschoal A.R."/>
            <person name="Abreu F.C.P."/>
            <person name="Barbin F.O."/>
            <person name="Bataglia L."/>
            <person name="Cardoso-Junior C.A.M."/>
            <person name="Cervoni M.S."/>
            <person name="Silva S.R."/>
            <person name="Dalarmi F."/>
            <person name="Del Lama M.A."/>
            <person name="Depintor T.S."/>
            <person name="Ferreira K.M."/>
            <person name="Goria P.S."/>
            <person name="Jaskot M.C."/>
            <person name="Lago D.C."/>
            <person name="Luna-Lucena D."/>
            <person name="Moda L.M."/>
            <person name="Nascimento L."/>
            <person name="Pedrino M."/>
            <person name="Rabico F.O."/>
            <person name="Sanches F.C."/>
            <person name="Santos D.E."/>
            <person name="Santos C.G."/>
            <person name="Vieira J."/>
            <person name="Lopes T.F."/>
            <person name="Barchuk A.R."/>
            <person name="Hartfelder K."/>
            <person name="Simoes Z.L.P."/>
            <person name="Bitondi M.M.G."/>
            <person name="Pinheiro D.G."/>
        </authorList>
    </citation>
    <scope>NUCLEOTIDE SEQUENCE</scope>
    <source>
        <strain evidence="8">USP_RPSP 00005682</strain>
        <tissue evidence="8">Whole individual</tissue>
    </source>
</reference>
<dbReference type="GO" id="GO:0006644">
    <property type="term" value="P:phospholipid metabolic process"/>
    <property type="evidence" value="ECO:0007669"/>
    <property type="project" value="InterPro"/>
</dbReference>
<feature type="domain" description="Phospholipase A2-like central" evidence="7">
    <location>
        <begin position="19"/>
        <end position="63"/>
    </location>
</feature>
<dbReference type="PANTHER" id="PTHR12253">
    <property type="entry name" value="RH14732P"/>
    <property type="match status" value="1"/>
</dbReference>
<comment type="cofactor">
    <cofactor evidence="1">
        <name>Ca(2+)</name>
        <dbReference type="ChEBI" id="CHEBI:29108"/>
    </cofactor>
</comment>
<gene>
    <name evidence="8" type="ORF">E2986_11191</name>
</gene>
<dbReference type="GO" id="GO:0050482">
    <property type="term" value="P:arachidonate secretion"/>
    <property type="evidence" value="ECO:0007669"/>
    <property type="project" value="InterPro"/>
</dbReference>
<dbReference type="GO" id="GO:0016042">
    <property type="term" value="P:lipid catabolic process"/>
    <property type="evidence" value="ECO:0007669"/>
    <property type="project" value="UniProtKB-KW"/>
</dbReference>
<evidence type="ECO:0000256" key="2">
    <source>
        <dbReference type="ARBA" id="ARBA00013278"/>
    </source>
</evidence>
<dbReference type="Proteomes" id="UP000655588">
    <property type="component" value="Unassembled WGS sequence"/>
</dbReference>
<evidence type="ECO:0000256" key="3">
    <source>
        <dbReference type="ARBA" id="ARBA00022963"/>
    </source>
</evidence>
<evidence type="ECO:0000313" key="9">
    <source>
        <dbReference type="Proteomes" id="UP000655588"/>
    </source>
</evidence>
<dbReference type="InterPro" id="IPR016090">
    <property type="entry name" value="PLA2-like_dom"/>
</dbReference>
<evidence type="ECO:0000313" key="8">
    <source>
        <dbReference type="EMBL" id="KAF3421743.1"/>
    </source>
</evidence>
<comment type="caution">
    <text evidence="8">The sequence shown here is derived from an EMBL/GenBank/DDBJ whole genome shotgun (WGS) entry which is preliminary data.</text>
</comment>
<evidence type="ECO:0000256" key="1">
    <source>
        <dbReference type="ARBA" id="ARBA00001913"/>
    </source>
</evidence>
<name>A0A833S7I9_9HYME</name>
<dbReference type="Pfam" id="PF05826">
    <property type="entry name" value="Phospholip_A2_2"/>
    <property type="match status" value="1"/>
</dbReference>
<evidence type="ECO:0000256" key="4">
    <source>
        <dbReference type="ARBA" id="ARBA00023098"/>
    </source>
</evidence>
<organism evidence="8 9">
    <name type="scientific">Frieseomelitta varia</name>
    <dbReference type="NCBI Taxonomy" id="561572"/>
    <lineage>
        <taxon>Eukaryota</taxon>
        <taxon>Metazoa</taxon>
        <taxon>Ecdysozoa</taxon>
        <taxon>Arthropoda</taxon>
        <taxon>Hexapoda</taxon>
        <taxon>Insecta</taxon>
        <taxon>Pterygota</taxon>
        <taxon>Neoptera</taxon>
        <taxon>Endopterygota</taxon>
        <taxon>Hymenoptera</taxon>
        <taxon>Apocrita</taxon>
        <taxon>Aculeata</taxon>
        <taxon>Apoidea</taxon>
        <taxon>Anthophila</taxon>
        <taxon>Apidae</taxon>
        <taxon>Frieseomelitta</taxon>
    </lineage>
</organism>
<dbReference type="SUPFAM" id="SSF48619">
    <property type="entry name" value="Phospholipase A2, PLA2"/>
    <property type="match status" value="1"/>
</dbReference>
<evidence type="ECO:0000256" key="5">
    <source>
        <dbReference type="ARBA" id="ARBA00023157"/>
    </source>
</evidence>
<sequence length="100" mass="11758">MCMCIRVLYYYKYLNTFKRLALRRLNCSCDDEFHRCLKNSKDGVGGKVGTVYFTLLGTQCFREDYPVVGCKSSTLTGHCLKYEFDTTKPKKYQWFDVPSY</sequence>
<dbReference type="InterPro" id="IPR036444">
    <property type="entry name" value="PLipase_A2_dom_sf"/>
</dbReference>
<proteinExistence type="predicted"/>
<keyword evidence="5" id="KW-1015">Disulfide bond</keyword>
<dbReference type="Gene3D" id="1.20.90.10">
    <property type="entry name" value="Phospholipase A2 domain"/>
    <property type="match status" value="1"/>
</dbReference>
<evidence type="ECO:0000259" key="7">
    <source>
        <dbReference type="Pfam" id="PF05826"/>
    </source>
</evidence>
<keyword evidence="4" id="KW-0443">Lipid metabolism</keyword>
<dbReference type="AlphaFoldDB" id="A0A833S7I9"/>
<evidence type="ECO:0000256" key="6">
    <source>
        <dbReference type="ARBA" id="ARBA00029903"/>
    </source>
</evidence>
<keyword evidence="3" id="KW-0442">Lipid degradation</keyword>
<dbReference type="EC" id="3.1.1.4" evidence="2"/>